<keyword evidence="1" id="KW-0472">Membrane</keyword>
<protein>
    <recommendedName>
        <fullName evidence="4">Tetratricopeptide repeat protein</fullName>
    </recommendedName>
</protein>
<feature type="transmembrane region" description="Helical" evidence="1">
    <location>
        <begin position="6"/>
        <end position="22"/>
    </location>
</feature>
<evidence type="ECO:0000313" key="2">
    <source>
        <dbReference type="EMBL" id="MFC3701838.1"/>
    </source>
</evidence>
<keyword evidence="1" id="KW-0812">Transmembrane</keyword>
<accession>A0ABV7WTQ6</accession>
<comment type="caution">
    <text evidence="2">The sequence shown here is derived from an EMBL/GenBank/DDBJ whole genome shotgun (WGS) entry which is preliminary data.</text>
</comment>
<keyword evidence="3" id="KW-1185">Reference proteome</keyword>
<dbReference type="Proteomes" id="UP001595710">
    <property type="component" value="Unassembled WGS sequence"/>
</dbReference>
<evidence type="ECO:0000313" key="3">
    <source>
        <dbReference type="Proteomes" id="UP001595710"/>
    </source>
</evidence>
<organism evidence="2 3">
    <name type="scientific">Reinekea marina</name>
    <dbReference type="NCBI Taxonomy" id="1310421"/>
    <lineage>
        <taxon>Bacteria</taxon>
        <taxon>Pseudomonadati</taxon>
        <taxon>Pseudomonadota</taxon>
        <taxon>Gammaproteobacteria</taxon>
        <taxon>Oceanospirillales</taxon>
        <taxon>Saccharospirillaceae</taxon>
        <taxon>Reinekea</taxon>
    </lineage>
</organism>
<dbReference type="RefSeq" id="WP_216000501.1">
    <property type="nucleotide sequence ID" value="NZ_JAUFQI010000001.1"/>
</dbReference>
<evidence type="ECO:0000256" key="1">
    <source>
        <dbReference type="SAM" id="Phobius"/>
    </source>
</evidence>
<name>A0ABV7WTQ6_9GAMM</name>
<sequence length="87" mass="10010">MAFSMVGGVMLLLVLIFYFRMVDNRNSARQRKSQVQHWLEKAEVFESVADDKNALKTLEQALAAHPEEPDLLEKAKSVRLRLAQEDH</sequence>
<reference evidence="3" key="1">
    <citation type="journal article" date="2019" name="Int. J. Syst. Evol. Microbiol.">
        <title>The Global Catalogue of Microorganisms (GCM) 10K type strain sequencing project: providing services to taxonomists for standard genome sequencing and annotation.</title>
        <authorList>
            <consortium name="The Broad Institute Genomics Platform"/>
            <consortium name="The Broad Institute Genome Sequencing Center for Infectious Disease"/>
            <person name="Wu L."/>
            <person name="Ma J."/>
        </authorList>
    </citation>
    <scope>NUCLEOTIDE SEQUENCE [LARGE SCALE GENOMIC DNA]</scope>
    <source>
        <strain evidence="3">CECT 8288</strain>
    </source>
</reference>
<proteinExistence type="predicted"/>
<gene>
    <name evidence="2" type="ORF">ACFOND_09325</name>
</gene>
<evidence type="ECO:0008006" key="4">
    <source>
        <dbReference type="Google" id="ProtNLM"/>
    </source>
</evidence>
<keyword evidence="1" id="KW-1133">Transmembrane helix</keyword>
<dbReference type="EMBL" id="JBHRYN010000011">
    <property type="protein sequence ID" value="MFC3701838.1"/>
    <property type="molecule type" value="Genomic_DNA"/>
</dbReference>